<name>A0A0J9UTR3_FUSO4</name>
<dbReference type="KEGG" id="fox:FOXG_19012"/>
<evidence type="ECO:0000313" key="3">
    <source>
        <dbReference type="Proteomes" id="UP000009097"/>
    </source>
</evidence>
<proteinExistence type="predicted"/>
<evidence type="ECO:0000313" key="2">
    <source>
        <dbReference type="EMBL" id="KNB02283.1"/>
    </source>
</evidence>
<organism evidence="2 3">
    <name type="scientific">Fusarium oxysporum f. sp. lycopersici (strain 4287 / CBS 123668 / FGSC 9935 / NRRL 34936)</name>
    <name type="common">Fusarium vascular wilt of tomato</name>
    <dbReference type="NCBI Taxonomy" id="426428"/>
    <lineage>
        <taxon>Eukaryota</taxon>
        <taxon>Fungi</taxon>
        <taxon>Dikarya</taxon>
        <taxon>Ascomycota</taxon>
        <taxon>Pezizomycotina</taxon>
        <taxon>Sordariomycetes</taxon>
        <taxon>Hypocreomycetidae</taxon>
        <taxon>Hypocreales</taxon>
        <taxon>Nectriaceae</taxon>
        <taxon>Fusarium</taxon>
        <taxon>Fusarium oxysporum species complex</taxon>
    </lineage>
</organism>
<gene>
    <name evidence="2" type="ORF">FOXG_19012</name>
</gene>
<dbReference type="EMBL" id="DS231700">
    <property type="protein sequence ID" value="KNB02283.1"/>
    <property type="molecule type" value="Genomic_DNA"/>
</dbReference>
<dbReference type="Proteomes" id="UP000009097">
    <property type="component" value="Unassembled WGS sequence"/>
</dbReference>
<feature type="compositionally biased region" description="Polar residues" evidence="1">
    <location>
        <begin position="8"/>
        <end position="29"/>
    </location>
</feature>
<protein>
    <submittedName>
        <fullName evidence="2">Uncharacterized protein</fullName>
    </submittedName>
</protein>
<dbReference type="RefSeq" id="XP_018240328.1">
    <property type="nucleotide sequence ID" value="XM_018399177.1"/>
</dbReference>
<dbReference type="AlphaFoldDB" id="A0A0J9UTR3"/>
<dbReference type="VEuPathDB" id="FungiDB:FOXG_19012"/>
<evidence type="ECO:0000256" key="1">
    <source>
        <dbReference type="SAM" id="MobiDB-lite"/>
    </source>
</evidence>
<feature type="region of interest" description="Disordered" evidence="1">
    <location>
        <begin position="1"/>
        <end position="46"/>
    </location>
</feature>
<sequence length="46" mass="5172">MNEHESTSGRQARQGPASSSLSLFTQSGRTHLPVHQHRHRRLRAPA</sequence>
<dbReference type="GeneID" id="28959718"/>
<reference evidence="2" key="1">
    <citation type="submission" date="2007-04" db="EMBL/GenBank/DDBJ databases">
        <authorList>
            <consortium name="The Broad Institute Genome Sequencing Platform"/>
            <person name="Birren B."/>
            <person name="Lander E."/>
            <person name="Galagan J."/>
            <person name="Nusbaum C."/>
            <person name="Devon K."/>
            <person name="Ma L.-J."/>
            <person name="Jaffe D."/>
            <person name="Butler J."/>
            <person name="Alvarez P."/>
            <person name="Gnerre S."/>
            <person name="Grabherr M."/>
            <person name="Kleber M."/>
            <person name="Mauceli E."/>
            <person name="Brockman W."/>
            <person name="MacCallum I.A."/>
            <person name="Young S."/>
            <person name="LaButti K."/>
            <person name="DeCaprio D."/>
            <person name="Crawford M."/>
            <person name="Koehrsen M."/>
            <person name="Engels R."/>
            <person name="Montgomery P."/>
            <person name="Pearson M."/>
            <person name="Howarth C."/>
            <person name="Larson L."/>
            <person name="White J."/>
            <person name="O'Leary S."/>
            <person name="Kodira C."/>
            <person name="Zeng Q."/>
            <person name="Yandava C."/>
            <person name="Alvarado L."/>
            <person name="Kistler C."/>
            <person name="Shim W.-B."/>
            <person name="Kang S."/>
            <person name="Woloshuk C."/>
        </authorList>
    </citation>
    <scope>NUCLEOTIDE SEQUENCE</scope>
    <source>
        <strain evidence="2">4287</strain>
    </source>
</reference>
<reference evidence="2" key="2">
    <citation type="journal article" date="2010" name="Nature">
        <title>Comparative genomics reveals mobile pathogenicity chromosomes in Fusarium.</title>
        <authorList>
            <person name="Ma L.J."/>
            <person name="van der Does H.C."/>
            <person name="Borkovich K.A."/>
            <person name="Coleman J.J."/>
            <person name="Daboussi M.J."/>
            <person name="Di Pietro A."/>
            <person name="Dufresne M."/>
            <person name="Freitag M."/>
            <person name="Grabherr M."/>
            <person name="Henrissat B."/>
            <person name="Houterman P.M."/>
            <person name="Kang S."/>
            <person name="Shim W.B."/>
            <person name="Woloshuk C."/>
            <person name="Xie X."/>
            <person name="Xu J.R."/>
            <person name="Antoniw J."/>
            <person name="Baker S.E."/>
            <person name="Bluhm B.H."/>
            <person name="Breakspear A."/>
            <person name="Brown D.W."/>
            <person name="Butchko R.A."/>
            <person name="Chapman S."/>
            <person name="Coulson R."/>
            <person name="Coutinho P.M."/>
            <person name="Danchin E.G."/>
            <person name="Diener A."/>
            <person name="Gale L.R."/>
            <person name="Gardiner D.M."/>
            <person name="Goff S."/>
            <person name="Hammond-Kosack K.E."/>
            <person name="Hilburn K."/>
            <person name="Hua-Van A."/>
            <person name="Jonkers W."/>
            <person name="Kazan K."/>
            <person name="Kodira C.D."/>
            <person name="Koehrsen M."/>
            <person name="Kumar L."/>
            <person name="Lee Y.H."/>
            <person name="Li L."/>
            <person name="Manners J.M."/>
            <person name="Miranda-Saavedra D."/>
            <person name="Mukherjee M."/>
            <person name="Park G."/>
            <person name="Park J."/>
            <person name="Park S.Y."/>
            <person name="Proctor R.H."/>
            <person name="Regev A."/>
            <person name="Ruiz-Roldan M.C."/>
            <person name="Sain D."/>
            <person name="Sakthikumar S."/>
            <person name="Sykes S."/>
            <person name="Schwartz D.C."/>
            <person name="Turgeon B.G."/>
            <person name="Wapinski I."/>
            <person name="Yoder O."/>
            <person name="Young S."/>
            <person name="Zeng Q."/>
            <person name="Zhou S."/>
            <person name="Galagan J."/>
            <person name="Cuomo C.A."/>
            <person name="Kistler H.C."/>
            <person name="Rep M."/>
        </authorList>
    </citation>
    <scope>NUCLEOTIDE SEQUENCE [LARGE SCALE GENOMIC DNA]</scope>
    <source>
        <strain evidence="2">4287</strain>
    </source>
</reference>
<feature type="compositionally biased region" description="Basic residues" evidence="1">
    <location>
        <begin position="32"/>
        <end position="46"/>
    </location>
</feature>
<accession>A0A0J9UTR3</accession>